<reference evidence="4 5" key="1">
    <citation type="submission" date="2018-03" db="EMBL/GenBank/DDBJ databases">
        <title>Aerobic endospore-forming bacteria genome sequencing and assembly.</title>
        <authorList>
            <person name="Cavalcante D.A."/>
            <person name="Driks A."/>
            <person name="Putonti C."/>
            <person name="De-Souza M.T."/>
        </authorList>
    </citation>
    <scope>NUCLEOTIDE SEQUENCE [LARGE SCALE GENOMIC DNA]</scope>
    <source>
        <strain evidence="4 5">SDF0037</strain>
    </source>
</reference>
<feature type="transmembrane region" description="Helical" evidence="1">
    <location>
        <begin position="12"/>
        <end position="33"/>
    </location>
</feature>
<feature type="transmembrane region" description="Helical" evidence="1">
    <location>
        <begin position="82"/>
        <end position="102"/>
    </location>
</feature>
<feature type="domain" description="DUF418" evidence="2">
    <location>
        <begin position="209"/>
        <end position="322"/>
    </location>
</feature>
<evidence type="ECO:0000313" key="4">
    <source>
        <dbReference type="EMBL" id="TQR30882.1"/>
    </source>
</evidence>
<keyword evidence="1" id="KW-1133">Transmembrane helix</keyword>
<keyword evidence="1" id="KW-0812">Transmembrane</keyword>
<feature type="transmembrane region" description="Helical" evidence="1">
    <location>
        <begin position="191"/>
        <end position="211"/>
    </location>
</feature>
<dbReference type="InterPro" id="IPR012429">
    <property type="entry name" value="HGSNAT_cat"/>
</dbReference>
<evidence type="ECO:0000259" key="3">
    <source>
        <dbReference type="Pfam" id="PF07786"/>
    </source>
</evidence>
<evidence type="ECO:0000256" key="1">
    <source>
        <dbReference type="SAM" id="Phobius"/>
    </source>
</evidence>
<keyword evidence="1" id="KW-0472">Membrane</keyword>
<dbReference type="OrthoDB" id="9807744at2"/>
<dbReference type="Pfam" id="PF07786">
    <property type="entry name" value="HGSNAT_cat"/>
    <property type="match status" value="1"/>
</dbReference>
<sequence length="339" mass="39675">MNKLNSYTRIDIMDYLRGFALLGILIVNGYQMLGFFSDSELHGALYSIFNRKFYPILFFLFGSGCYLFMNRSNQKVNNRYPLFLRRICFLFVLGLIHTFYAPPGINDVLTIYAVLGLFIVIFFKRNKWTNLIVTVTIIALSIVTAFCQPPYYDDFKVWLYTLSYISQWFALVMLGYTMGQFKFFENVYGKLKYISIFLIVNICIYASLFYVRKLEIHPVVPEILESYTVASIIASSFLIILQWDKAKVILTPLKFYGQMSLTNYLAQSLLLIVFSIIIGFIPINSLIVCFIIHAILITFSIVWLKYFKMGPVEWLLRYFTYWSKIPNRKKSVRNNLESV</sequence>
<feature type="transmembrane region" description="Helical" evidence="1">
    <location>
        <begin position="131"/>
        <end position="151"/>
    </location>
</feature>
<feature type="transmembrane region" description="Helical" evidence="1">
    <location>
        <begin position="287"/>
        <end position="307"/>
    </location>
</feature>
<dbReference type="PANTHER" id="PTHR30590">
    <property type="entry name" value="INNER MEMBRANE PROTEIN"/>
    <property type="match status" value="1"/>
</dbReference>
<feature type="transmembrane region" description="Helical" evidence="1">
    <location>
        <begin position="264"/>
        <end position="281"/>
    </location>
</feature>
<feature type="transmembrane region" description="Helical" evidence="1">
    <location>
        <begin position="157"/>
        <end position="179"/>
    </location>
</feature>
<dbReference type="InterPro" id="IPR007349">
    <property type="entry name" value="DUF418"/>
</dbReference>
<dbReference type="EMBL" id="SADV01000012">
    <property type="protein sequence ID" value="TQR30882.1"/>
    <property type="molecule type" value="Genomic_DNA"/>
</dbReference>
<comment type="caution">
    <text evidence="4">The sequence shown here is derived from an EMBL/GenBank/DDBJ whole genome shotgun (WGS) entry which is preliminary data.</text>
</comment>
<feature type="transmembrane region" description="Helical" evidence="1">
    <location>
        <begin position="223"/>
        <end position="243"/>
    </location>
</feature>
<dbReference type="PANTHER" id="PTHR30590:SF3">
    <property type="entry name" value="HYPOTHETICAL MEMBRANE SPANNING PROTEIN"/>
    <property type="match status" value="1"/>
</dbReference>
<dbReference type="InterPro" id="IPR052529">
    <property type="entry name" value="Bact_Transport_Assoc"/>
</dbReference>
<protein>
    <submittedName>
        <fullName evidence="4">DUF418 domain-containing protein</fullName>
    </submittedName>
</protein>
<name>A0A544UEG3_LYSSH</name>
<feature type="domain" description="Heparan-alpha-glucosaminide N-acetyltransferase catalytic" evidence="3">
    <location>
        <begin position="9"/>
        <end position="182"/>
    </location>
</feature>
<gene>
    <name evidence="4" type="ORF">C7Y47_15185</name>
</gene>
<dbReference type="Proteomes" id="UP000317944">
    <property type="component" value="Unassembled WGS sequence"/>
</dbReference>
<feature type="transmembrane region" description="Helical" evidence="1">
    <location>
        <begin position="53"/>
        <end position="70"/>
    </location>
</feature>
<dbReference type="RefSeq" id="WP_142509532.1">
    <property type="nucleotide sequence ID" value="NZ_SADV01000012.1"/>
</dbReference>
<evidence type="ECO:0000259" key="2">
    <source>
        <dbReference type="Pfam" id="PF04235"/>
    </source>
</evidence>
<organism evidence="4 5">
    <name type="scientific">Lysinibacillus sphaericus</name>
    <name type="common">Bacillus sphaericus</name>
    <dbReference type="NCBI Taxonomy" id="1421"/>
    <lineage>
        <taxon>Bacteria</taxon>
        <taxon>Bacillati</taxon>
        <taxon>Bacillota</taxon>
        <taxon>Bacilli</taxon>
        <taxon>Bacillales</taxon>
        <taxon>Bacillaceae</taxon>
        <taxon>Lysinibacillus</taxon>
    </lineage>
</organism>
<dbReference type="AlphaFoldDB" id="A0A544UEG3"/>
<feature type="transmembrane region" description="Helical" evidence="1">
    <location>
        <begin position="108"/>
        <end position="124"/>
    </location>
</feature>
<proteinExistence type="predicted"/>
<dbReference type="Pfam" id="PF04235">
    <property type="entry name" value="DUF418"/>
    <property type="match status" value="1"/>
</dbReference>
<accession>A0A544UEG3</accession>
<evidence type="ECO:0000313" key="5">
    <source>
        <dbReference type="Proteomes" id="UP000317944"/>
    </source>
</evidence>